<reference evidence="4 5" key="1">
    <citation type="submission" date="2019-09" db="EMBL/GenBank/DDBJ databases">
        <title>Genomic sequencing of 4 copper resistant soil isolates.</title>
        <authorList>
            <person name="Havryliuk O."/>
        </authorList>
    </citation>
    <scope>NUCLEOTIDE SEQUENCE [LARGE SCALE GENOMIC DNA]</scope>
    <source>
        <strain evidence="4 5">UKR4</strain>
    </source>
</reference>
<evidence type="ECO:0000259" key="3">
    <source>
        <dbReference type="Pfam" id="PF00668"/>
    </source>
</evidence>
<protein>
    <submittedName>
        <fullName evidence="4">Non-ribosomal peptide synthetase</fullName>
    </submittedName>
</protein>
<dbReference type="PANTHER" id="PTHR45398:SF1">
    <property type="entry name" value="ENZYME, PUTATIVE (JCVI)-RELATED"/>
    <property type="match status" value="1"/>
</dbReference>
<dbReference type="GO" id="GO:0003824">
    <property type="term" value="F:catalytic activity"/>
    <property type="evidence" value="ECO:0007669"/>
    <property type="project" value="InterPro"/>
</dbReference>
<dbReference type="AlphaFoldDB" id="A0A5M8E3D4"/>
<dbReference type="InterPro" id="IPR023213">
    <property type="entry name" value="CAT-like_dom_sf"/>
</dbReference>
<dbReference type="InterPro" id="IPR001242">
    <property type="entry name" value="Condensation_dom"/>
</dbReference>
<keyword evidence="1" id="KW-0596">Phosphopantetheine</keyword>
<evidence type="ECO:0000256" key="2">
    <source>
        <dbReference type="ARBA" id="ARBA00022553"/>
    </source>
</evidence>
<dbReference type="FunFam" id="3.30.559.30:FF:000001">
    <property type="entry name" value="Non-ribosomal peptide synthetase"/>
    <property type="match status" value="1"/>
</dbReference>
<dbReference type="FunFam" id="3.30.559.10:FF:000012">
    <property type="entry name" value="Non-ribosomal peptide synthetase"/>
    <property type="match status" value="1"/>
</dbReference>
<organism evidence="4 5">
    <name type="scientific">Pseudomonas veronii</name>
    <dbReference type="NCBI Taxonomy" id="76761"/>
    <lineage>
        <taxon>Bacteria</taxon>
        <taxon>Pseudomonadati</taxon>
        <taxon>Pseudomonadota</taxon>
        <taxon>Gammaproteobacteria</taxon>
        <taxon>Pseudomonadales</taxon>
        <taxon>Pseudomonadaceae</taxon>
        <taxon>Pseudomonas</taxon>
    </lineage>
</organism>
<name>A0A5M8E3D4_PSEVE</name>
<evidence type="ECO:0000256" key="1">
    <source>
        <dbReference type="ARBA" id="ARBA00022450"/>
    </source>
</evidence>
<dbReference type="EMBL" id="VWXT01000783">
    <property type="protein sequence ID" value="KAA6167388.1"/>
    <property type="molecule type" value="Genomic_DNA"/>
</dbReference>
<comment type="caution">
    <text evidence="4">The sequence shown here is derived from an EMBL/GenBank/DDBJ whole genome shotgun (WGS) entry which is preliminary data.</text>
</comment>
<dbReference type="Gene3D" id="3.30.559.10">
    <property type="entry name" value="Chloramphenicol acetyltransferase-like domain"/>
    <property type="match status" value="1"/>
</dbReference>
<evidence type="ECO:0000313" key="4">
    <source>
        <dbReference type="EMBL" id="KAA6167388.1"/>
    </source>
</evidence>
<dbReference type="Proteomes" id="UP000323909">
    <property type="component" value="Unassembled WGS sequence"/>
</dbReference>
<proteinExistence type="predicted"/>
<feature type="non-terminal residue" evidence="4">
    <location>
        <position position="505"/>
    </location>
</feature>
<accession>A0A5M8E3D4</accession>
<dbReference type="Pfam" id="PF00668">
    <property type="entry name" value="Condensation"/>
    <property type="match status" value="1"/>
</dbReference>
<sequence length="505" mass="57119">MLSNPNIDLVSRFLRLPLEQRQQFYQRLQSRGMSFAQLPIAAIREDGQHLPLSYAQERQWFLWQLDPDSAAYHVPGALRLSGRLDKAALQRSFDALVARHESLRTRLHLGDEQRSQEVLAHAVVRIAESPVDEARLKARVEAEIARPFDLQQGPLLRVSLLTLSEDEHVLVLVQHHIVSDGWSMGVMVQELMQRYAAYSQGEDCTLAPLPIQYADYALWQRRWMEAGEKARQLAYWRELLGGTQPVLELPLDHPRPAQQSFLGARQDIALEPALVAGVKALAQGEGVTLFMLLLASFQAFLYRYSGQQDIRVGVPIANRNRVETESLIGFFVNTQVLKADLDGQMSFAQLLQHTKRRALEAQAHQDLPFEQLVEALQPERTLSHNPLFQVMFNHQANTQASARQLPGLRVANLEWETRSAQFDLSLDTQESADGVRASLTYATDLFGAATASRMLRHWLGLLRVAVANPALPLQDLAVLDAAEREQIVYQWNATARDYPVQRCVH</sequence>
<dbReference type="SUPFAM" id="SSF52777">
    <property type="entry name" value="CoA-dependent acyltransferases"/>
    <property type="match status" value="2"/>
</dbReference>
<dbReference type="PANTHER" id="PTHR45398">
    <property type="match status" value="1"/>
</dbReference>
<feature type="domain" description="Condensation" evidence="3">
    <location>
        <begin position="48"/>
        <end position="488"/>
    </location>
</feature>
<dbReference type="RefSeq" id="WP_223820651.1">
    <property type="nucleotide sequence ID" value="NZ_VWXT01000783.1"/>
</dbReference>
<evidence type="ECO:0000313" key="5">
    <source>
        <dbReference type="Proteomes" id="UP000323909"/>
    </source>
</evidence>
<dbReference type="Gene3D" id="3.30.559.30">
    <property type="entry name" value="Nonribosomal peptide synthetase, condensation domain"/>
    <property type="match status" value="1"/>
</dbReference>
<dbReference type="CDD" id="cd19531">
    <property type="entry name" value="LCL_NRPS-like"/>
    <property type="match status" value="1"/>
</dbReference>
<gene>
    <name evidence="4" type="ORF">F3K53_32380</name>
</gene>
<keyword evidence="2" id="KW-0597">Phosphoprotein</keyword>